<dbReference type="OrthoDB" id="3964962at2"/>
<dbReference type="AlphaFoldDB" id="A0A5D0UDM0"/>
<reference evidence="1 2" key="1">
    <citation type="submission" date="2019-08" db="EMBL/GenBank/DDBJ databases">
        <title>Actinomadura sp. nov. CYP1-5 isolated from mountain soil.</title>
        <authorList>
            <person name="Songsumanus A."/>
            <person name="Kuncharoen N."/>
            <person name="Kudo T."/>
            <person name="Yuki M."/>
            <person name="Igarashi Y."/>
            <person name="Tanasupawat S."/>
        </authorList>
    </citation>
    <scope>NUCLEOTIDE SEQUENCE [LARGE SCALE GENOMIC DNA]</scope>
    <source>
        <strain evidence="1 2">GKU157</strain>
    </source>
</reference>
<gene>
    <name evidence="1" type="ORF">FXF65_11080</name>
</gene>
<organism evidence="1 2">
    <name type="scientific">Actinomadura syzygii</name>
    <dbReference type="NCBI Taxonomy" id="1427538"/>
    <lineage>
        <taxon>Bacteria</taxon>
        <taxon>Bacillati</taxon>
        <taxon>Actinomycetota</taxon>
        <taxon>Actinomycetes</taxon>
        <taxon>Streptosporangiales</taxon>
        <taxon>Thermomonosporaceae</taxon>
        <taxon>Actinomadura</taxon>
    </lineage>
</organism>
<evidence type="ECO:0000313" key="1">
    <source>
        <dbReference type="EMBL" id="TYC15876.1"/>
    </source>
</evidence>
<sequence length="156" mass="16918">MARIPTRANQRPGRPCGPDPHRAARALLGQAEYVTAPSRYTDAQLTELAATIGSDPRLRAAVDQTRGGRITQELAGAPDLLRRYEQATPAARAVLWAVMDARRLGHSLFLPEPLLHDAAPNYLDDHELDQVGGASWFPDALDELTRPVPASVRPAG</sequence>
<dbReference type="EMBL" id="VSFF01000004">
    <property type="protein sequence ID" value="TYC15876.1"/>
    <property type="molecule type" value="Genomic_DNA"/>
</dbReference>
<dbReference type="Proteomes" id="UP000322634">
    <property type="component" value="Unassembled WGS sequence"/>
</dbReference>
<protein>
    <submittedName>
        <fullName evidence="1">Uncharacterized protein</fullName>
    </submittedName>
</protein>
<name>A0A5D0UDM0_9ACTN</name>
<keyword evidence="2" id="KW-1185">Reference proteome</keyword>
<proteinExistence type="predicted"/>
<accession>A0A5D0UDM0</accession>
<dbReference type="RefSeq" id="WP_148349671.1">
    <property type="nucleotide sequence ID" value="NZ_JBHSBF010000009.1"/>
</dbReference>
<comment type="caution">
    <text evidence="1">The sequence shown here is derived from an EMBL/GenBank/DDBJ whole genome shotgun (WGS) entry which is preliminary data.</text>
</comment>
<evidence type="ECO:0000313" key="2">
    <source>
        <dbReference type="Proteomes" id="UP000322634"/>
    </source>
</evidence>